<dbReference type="PANTHER" id="PTHR34222:SF99">
    <property type="entry name" value="PROTEIN, PUTATIVE-RELATED"/>
    <property type="match status" value="1"/>
</dbReference>
<evidence type="ECO:0000313" key="2">
    <source>
        <dbReference type="Proteomes" id="UP000607653"/>
    </source>
</evidence>
<gene>
    <name evidence="1" type="ORF">HUJ06_023117</name>
</gene>
<dbReference type="EMBL" id="DUZY01000001">
    <property type="protein sequence ID" value="DAD21654.1"/>
    <property type="molecule type" value="Genomic_DNA"/>
</dbReference>
<dbReference type="InterPro" id="IPR036875">
    <property type="entry name" value="Znf_CCHC_sf"/>
</dbReference>
<proteinExistence type="predicted"/>
<dbReference type="PANTHER" id="PTHR34222">
    <property type="entry name" value="GAG_PRE-INTEGRS DOMAIN-CONTAINING PROTEIN"/>
    <property type="match status" value="1"/>
</dbReference>
<dbReference type="GO" id="GO:0008270">
    <property type="term" value="F:zinc ion binding"/>
    <property type="evidence" value="ECO:0007669"/>
    <property type="project" value="InterPro"/>
</dbReference>
<dbReference type="SUPFAM" id="SSF57756">
    <property type="entry name" value="Retrovirus zinc finger-like domains"/>
    <property type="match status" value="1"/>
</dbReference>
<keyword evidence="2" id="KW-1185">Reference proteome</keyword>
<sequence>MGLNDSFDNVRNQILVMDPLPSINKVYAMVMRVEKQRQVHINFGESVESSVLLAKSAGQSANTYNRFCTYCNTPGHLVETCFKKNGYPK</sequence>
<name>A0A822XJF0_NELNU</name>
<comment type="caution">
    <text evidence="1">The sequence shown here is derived from an EMBL/GenBank/DDBJ whole genome shotgun (WGS) entry which is preliminary data.</text>
</comment>
<dbReference type="Proteomes" id="UP000607653">
    <property type="component" value="Unassembled WGS sequence"/>
</dbReference>
<organism evidence="1 2">
    <name type="scientific">Nelumbo nucifera</name>
    <name type="common">Sacred lotus</name>
    <dbReference type="NCBI Taxonomy" id="4432"/>
    <lineage>
        <taxon>Eukaryota</taxon>
        <taxon>Viridiplantae</taxon>
        <taxon>Streptophyta</taxon>
        <taxon>Embryophyta</taxon>
        <taxon>Tracheophyta</taxon>
        <taxon>Spermatophyta</taxon>
        <taxon>Magnoliopsida</taxon>
        <taxon>Proteales</taxon>
        <taxon>Nelumbonaceae</taxon>
        <taxon>Nelumbo</taxon>
    </lineage>
</organism>
<dbReference type="GO" id="GO:0003676">
    <property type="term" value="F:nucleic acid binding"/>
    <property type="evidence" value="ECO:0007669"/>
    <property type="project" value="InterPro"/>
</dbReference>
<reference evidence="1 2" key="1">
    <citation type="journal article" date="2020" name="Mol. Biol. Evol.">
        <title>Distinct Expression and Methylation Patterns for Genes with Different Fates following a Single Whole-Genome Duplication in Flowering Plants.</title>
        <authorList>
            <person name="Shi T."/>
            <person name="Rahmani R.S."/>
            <person name="Gugger P.F."/>
            <person name="Wang M."/>
            <person name="Li H."/>
            <person name="Zhang Y."/>
            <person name="Li Z."/>
            <person name="Wang Q."/>
            <person name="Van de Peer Y."/>
            <person name="Marchal K."/>
            <person name="Chen J."/>
        </authorList>
    </citation>
    <scope>NUCLEOTIDE SEQUENCE [LARGE SCALE GENOMIC DNA]</scope>
    <source>
        <tissue evidence="1">Leaf</tissue>
    </source>
</reference>
<protein>
    <submittedName>
        <fullName evidence="1">Uncharacterized protein</fullName>
    </submittedName>
</protein>
<dbReference type="AlphaFoldDB" id="A0A822XJF0"/>
<accession>A0A822XJF0</accession>
<evidence type="ECO:0000313" key="1">
    <source>
        <dbReference type="EMBL" id="DAD21654.1"/>
    </source>
</evidence>